<dbReference type="OrthoDB" id="9782855at2"/>
<keyword evidence="2" id="KW-1185">Reference proteome</keyword>
<reference evidence="1 2" key="1">
    <citation type="submission" date="2018-08" db="EMBL/GenBank/DDBJ databases">
        <title>Jishengella sp. nov., isolated from a root of Azadirachta indica A. Juss. var. siamensis Valenton.</title>
        <authorList>
            <person name="Kuncharoen N."/>
            <person name="Tanasupawat S."/>
            <person name="Kudo T."/>
            <person name="Ohkuma M."/>
        </authorList>
    </citation>
    <scope>NUCLEOTIDE SEQUENCE [LARGE SCALE GENOMIC DNA]</scope>
    <source>
        <strain evidence="1 2">AZ1-13</strain>
    </source>
</reference>
<dbReference type="Gene3D" id="3.40.50.150">
    <property type="entry name" value="Vaccinia Virus protein VP39"/>
    <property type="match status" value="1"/>
</dbReference>
<organism evidence="1 2">
    <name type="scientific">Micromonospora radicis</name>
    <dbReference type="NCBI Taxonomy" id="1894971"/>
    <lineage>
        <taxon>Bacteria</taxon>
        <taxon>Bacillati</taxon>
        <taxon>Actinomycetota</taxon>
        <taxon>Actinomycetes</taxon>
        <taxon>Micromonosporales</taxon>
        <taxon>Micromonosporaceae</taxon>
        <taxon>Micromonospora</taxon>
    </lineage>
</organism>
<evidence type="ECO:0000313" key="1">
    <source>
        <dbReference type="EMBL" id="RIV37045.1"/>
    </source>
</evidence>
<dbReference type="Proteomes" id="UP000283832">
    <property type="component" value="Unassembled WGS sequence"/>
</dbReference>
<name>A0A418MSI2_9ACTN</name>
<accession>A0A418MSI2</accession>
<dbReference type="GO" id="GO:0008168">
    <property type="term" value="F:methyltransferase activity"/>
    <property type="evidence" value="ECO:0007669"/>
    <property type="project" value="UniProtKB-KW"/>
</dbReference>
<sequence>MVAPSRAGAEHVTHVADYYDSNTRRFLLVAESPTSDAIHRGVWLPGTPDVAAAADAVNRLVIERLRGHVPPGGRVLDLGCGVGGTMTRLAQEMPVAVSGVTISQVQADIATKRFAKAGLSERCQVLCADFGQLPAEPRYDAMVAIESMVHSPSLATLIPSLAERLKPGGRLLMIDDWMTDEDLGLAARERCLERFRAGWRIGGLHTVPGLTGIAEGAGLRLVESMDLTPYLHLGRPRDRLIKVAVGATGLLRIRDRLVERPFWANMIGGSALQTALAHRWLEYRLILLEKPERH</sequence>
<protein>
    <submittedName>
        <fullName evidence="1">Methyltransferase domain-containing protein</fullName>
    </submittedName>
</protein>
<dbReference type="AlphaFoldDB" id="A0A418MSI2"/>
<dbReference type="InterPro" id="IPR029063">
    <property type="entry name" value="SAM-dependent_MTases_sf"/>
</dbReference>
<keyword evidence="1" id="KW-0808">Transferase</keyword>
<dbReference type="Pfam" id="PF02353">
    <property type="entry name" value="CMAS"/>
    <property type="match status" value="1"/>
</dbReference>
<dbReference type="GO" id="GO:0032259">
    <property type="term" value="P:methylation"/>
    <property type="evidence" value="ECO:0007669"/>
    <property type="project" value="UniProtKB-KW"/>
</dbReference>
<keyword evidence="1" id="KW-0489">Methyltransferase</keyword>
<dbReference type="RefSeq" id="WP_119577881.1">
    <property type="nucleotide sequence ID" value="NZ_QXEC01000016.1"/>
</dbReference>
<dbReference type="SUPFAM" id="SSF53335">
    <property type="entry name" value="S-adenosyl-L-methionine-dependent methyltransferases"/>
    <property type="match status" value="1"/>
</dbReference>
<dbReference type="PANTHER" id="PTHR44742">
    <property type="match status" value="1"/>
</dbReference>
<dbReference type="PANTHER" id="PTHR44742:SF2">
    <property type="entry name" value="24-METHYLENESTEROL C-METHYLTRANSFERASE 2"/>
    <property type="match status" value="1"/>
</dbReference>
<dbReference type="EMBL" id="QXEC01000016">
    <property type="protein sequence ID" value="RIV37045.1"/>
    <property type="molecule type" value="Genomic_DNA"/>
</dbReference>
<evidence type="ECO:0000313" key="2">
    <source>
        <dbReference type="Proteomes" id="UP000283832"/>
    </source>
</evidence>
<gene>
    <name evidence="1" type="ORF">D2L64_17495</name>
</gene>
<dbReference type="CDD" id="cd02440">
    <property type="entry name" value="AdoMet_MTases"/>
    <property type="match status" value="1"/>
</dbReference>
<proteinExistence type="predicted"/>
<comment type="caution">
    <text evidence="1">The sequence shown here is derived from an EMBL/GenBank/DDBJ whole genome shotgun (WGS) entry which is preliminary data.</text>
</comment>